<feature type="domain" description="NADP transhydrogenase beta-like" evidence="17">
    <location>
        <begin position="9"/>
        <end position="477"/>
    </location>
</feature>
<keyword evidence="9 15" id="KW-0521">NADP</keyword>
<organism evidence="18 19">
    <name type="scientific">Bordetella genomosp. 13</name>
    <dbReference type="NCBI Taxonomy" id="463040"/>
    <lineage>
        <taxon>Bacteria</taxon>
        <taxon>Pseudomonadati</taxon>
        <taxon>Pseudomonadota</taxon>
        <taxon>Betaproteobacteria</taxon>
        <taxon>Burkholderiales</taxon>
        <taxon>Alcaligenaceae</taxon>
        <taxon>Bordetella</taxon>
    </lineage>
</organism>
<feature type="transmembrane region" description="Helical" evidence="16">
    <location>
        <begin position="64"/>
        <end position="84"/>
    </location>
</feature>
<feature type="transmembrane region" description="Helical" evidence="16">
    <location>
        <begin position="255"/>
        <end position="275"/>
    </location>
</feature>
<dbReference type="PANTHER" id="PTHR44758:SF1">
    <property type="entry name" value="NAD(P) TRANSHYDROGENASE SUBUNIT BETA"/>
    <property type="match status" value="1"/>
</dbReference>
<evidence type="ECO:0000313" key="18">
    <source>
        <dbReference type="EMBL" id="ARP95586.1"/>
    </source>
</evidence>
<dbReference type="InterPro" id="IPR034300">
    <property type="entry name" value="PNTB-like"/>
</dbReference>
<dbReference type="OrthoDB" id="9763786at2"/>
<dbReference type="AlphaFoldDB" id="A0A1W6ZDX8"/>
<keyword evidence="6 15" id="KW-1003">Cell membrane</keyword>
<name>A0A1W6ZDX8_9BORD</name>
<dbReference type="FunFam" id="3.40.50.1220:FF:000002">
    <property type="entry name" value="NAD(P) transhydrogenase subunit beta"/>
    <property type="match status" value="1"/>
</dbReference>
<evidence type="ECO:0000259" key="17">
    <source>
        <dbReference type="Pfam" id="PF02233"/>
    </source>
</evidence>
<dbReference type="InterPro" id="IPR012136">
    <property type="entry name" value="NADH_DH_b"/>
</dbReference>
<dbReference type="PANTHER" id="PTHR44758">
    <property type="entry name" value="NAD(P) TRANSHYDROGENASE SUBUNIT BETA"/>
    <property type="match status" value="1"/>
</dbReference>
<keyword evidence="8 16" id="KW-0812">Transmembrane</keyword>
<evidence type="ECO:0000256" key="16">
    <source>
        <dbReference type="SAM" id="Phobius"/>
    </source>
</evidence>
<comment type="subcellular location">
    <subcellularLocation>
        <location evidence="2">Cell inner membrane</location>
        <topology evidence="2">Multi-pass membrane protein</topology>
    </subcellularLocation>
</comment>
<feature type="transmembrane region" description="Helical" evidence="16">
    <location>
        <begin position="38"/>
        <end position="58"/>
    </location>
</feature>
<evidence type="ECO:0000256" key="15">
    <source>
        <dbReference type="PIRNR" id="PIRNR000204"/>
    </source>
</evidence>
<evidence type="ECO:0000256" key="2">
    <source>
        <dbReference type="ARBA" id="ARBA00004429"/>
    </source>
</evidence>
<evidence type="ECO:0000256" key="12">
    <source>
        <dbReference type="ARBA" id="ARBA00023027"/>
    </source>
</evidence>
<dbReference type="KEGG" id="bgm:CAL15_15050"/>
<evidence type="ECO:0000256" key="5">
    <source>
        <dbReference type="ARBA" id="ARBA00014581"/>
    </source>
</evidence>
<evidence type="ECO:0000256" key="6">
    <source>
        <dbReference type="ARBA" id="ARBA00022475"/>
    </source>
</evidence>
<keyword evidence="10 15" id="KW-1278">Translocase</keyword>
<proteinExistence type="inferred from homology"/>
<accession>A0A1W6ZDX8</accession>
<feature type="transmembrane region" description="Helical" evidence="16">
    <location>
        <begin position="231"/>
        <end position="249"/>
    </location>
</feature>
<keyword evidence="19" id="KW-1185">Reference proteome</keyword>
<dbReference type="PIRSF" id="PIRSF000204">
    <property type="entry name" value="PNTB"/>
    <property type="match status" value="1"/>
</dbReference>
<evidence type="ECO:0000256" key="13">
    <source>
        <dbReference type="ARBA" id="ARBA00023136"/>
    </source>
</evidence>
<evidence type="ECO:0000256" key="10">
    <source>
        <dbReference type="ARBA" id="ARBA00022967"/>
    </source>
</evidence>
<dbReference type="GO" id="GO:0005886">
    <property type="term" value="C:plasma membrane"/>
    <property type="evidence" value="ECO:0007669"/>
    <property type="project" value="UniProtKB-SubCell"/>
</dbReference>
<dbReference type="EMBL" id="CP021111">
    <property type="protein sequence ID" value="ARP95586.1"/>
    <property type="molecule type" value="Genomic_DNA"/>
</dbReference>
<comment type="similarity">
    <text evidence="3 15">Belongs to the PNT beta subunit family.</text>
</comment>
<feature type="transmembrane region" description="Helical" evidence="16">
    <location>
        <begin position="137"/>
        <end position="160"/>
    </location>
</feature>
<feature type="transmembrane region" description="Helical" evidence="16">
    <location>
        <begin position="181"/>
        <end position="199"/>
    </location>
</feature>
<dbReference type="EC" id="7.1.1.1" evidence="4 15"/>
<feature type="transmembrane region" description="Helical" evidence="16">
    <location>
        <begin position="6"/>
        <end position="26"/>
    </location>
</feature>
<evidence type="ECO:0000256" key="8">
    <source>
        <dbReference type="ARBA" id="ARBA00022692"/>
    </source>
</evidence>
<dbReference type="Proteomes" id="UP000194161">
    <property type="component" value="Chromosome"/>
</dbReference>
<evidence type="ECO:0000256" key="7">
    <source>
        <dbReference type="ARBA" id="ARBA00022519"/>
    </source>
</evidence>
<evidence type="ECO:0000256" key="1">
    <source>
        <dbReference type="ARBA" id="ARBA00003943"/>
    </source>
</evidence>
<evidence type="ECO:0000313" key="19">
    <source>
        <dbReference type="Proteomes" id="UP000194161"/>
    </source>
</evidence>
<dbReference type="InterPro" id="IPR029035">
    <property type="entry name" value="DHS-like_NAD/FAD-binding_dom"/>
</dbReference>
<evidence type="ECO:0000256" key="11">
    <source>
        <dbReference type="ARBA" id="ARBA00022989"/>
    </source>
</evidence>
<keyword evidence="11 16" id="KW-1133">Transmembrane helix</keyword>
<dbReference type="Gene3D" id="3.40.50.1220">
    <property type="entry name" value="TPP-binding domain"/>
    <property type="match status" value="1"/>
</dbReference>
<dbReference type="SUPFAM" id="SSF52467">
    <property type="entry name" value="DHS-like NAD/FAD-binding domain"/>
    <property type="match status" value="1"/>
</dbReference>
<evidence type="ECO:0000256" key="9">
    <source>
        <dbReference type="ARBA" id="ARBA00022857"/>
    </source>
</evidence>
<evidence type="ECO:0000256" key="14">
    <source>
        <dbReference type="ARBA" id="ARBA00048202"/>
    </source>
</evidence>
<keyword evidence="7 15" id="KW-0997">Cell inner membrane</keyword>
<gene>
    <name evidence="18" type="ORF">CAL15_15050</name>
</gene>
<keyword evidence="12 15" id="KW-0520">NAD</keyword>
<dbReference type="GO" id="GO:0008750">
    <property type="term" value="F:proton-translocating NAD(P)+ transhydrogenase activity"/>
    <property type="evidence" value="ECO:0007669"/>
    <property type="project" value="UniProtKB-EC"/>
</dbReference>
<reference evidence="18 19" key="1">
    <citation type="submission" date="2017-05" db="EMBL/GenBank/DDBJ databases">
        <title>Complete and WGS of Bordetella genogroups.</title>
        <authorList>
            <person name="Spilker T."/>
            <person name="LiPuma J."/>
        </authorList>
    </citation>
    <scope>NUCLEOTIDE SEQUENCE [LARGE SCALE GENOMIC DNA]</scope>
    <source>
        <strain evidence="18 19">AU7206</strain>
    </source>
</reference>
<feature type="transmembrane region" description="Helical" evidence="16">
    <location>
        <begin position="205"/>
        <end position="224"/>
    </location>
</feature>
<comment type="function">
    <text evidence="1 15">The transhydrogenation between NADH and NADP is coupled to respiration and ATP hydrolysis and functions as a proton pump across the membrane.</text>
</comment>
<dbReference type="Pfam" id="PF02233">
    <property type="entry name" value="PNTB"/>
    <property type="match status" value="1"/>
</dbReference>
<evidence type="ECO:0000256" key="3">
    <source>
        <dbReference type="ARBA" id="ARBA00007919"/>
    </source>
</evidence>
<dbReference type="STRING" id="463040.CAL15_15050"/>
<protein>
    <recommendedName>
        <fullName evidence="5 15">NAD(P) transhydrogenase subunit beta</fullName>
        <ecNumber evidence="4 15">7.1.1.1</ecNumber>
    </recommendedName>
    <alternativeName>
        <fullName evidence="15">Nicotinamide nucleotide transhydrogenase subunit beta</fullName>
    </alternativeName>
</protein>
<evidence type="ECO:0000256" key="4">
    <source>
        <dbReference type="ARBA" id="ARBA00012943"/>
    </source>
</evidence>
<sequence>MTVSLNVVTLLYLVASVCFIQALKGLSHPTTSRRGNAFGMIGMAIAVLTTAALIVGLARQGTAAMGLGWVLLGLLVGGTIGTLMAKRVEMTKMPELVAFMHSMIGLAAVAIAVAVVAEPHAFGIAAAGMPIPTGNRLELFIGTFVGAITFSGSVIAFGKLSGRYKFRLFQGAPVVFSGQHMLNLALALAMLGCGLWFMVTQQWLPFVLMTAIAFVLGVLIIIPIGGADMPVVVSMLNSYSGWAAAGIGFSLNNPMLIIAGSLVGSSGAILSYIMCKAMNRSFFNVILGGFGGQGGSAGAAGDGQQRSVKSGSPDDAAFLMSNAESVTIVPGYGLAVARAQHALKELAAKLGEKGITVKYAIHPVAGRMPGHMNVLLAEAEVPYDQVFEMDDINGEFGQTDVVLVLGANDVVNPAAKNDPQSPIAGMPILEAYKARTVIVNKRSMAAGYAGLDNELFYLDKTMMVFGDAKKVLEDMVKAVE</sequence>
<feature type="transmembrane region" description="Helical" evidence="16">
    <location>
        <begin position="96"/>
        <end position="117"/>
    </location>
</feature>
<dbReference type="GO" id="GO:0050661">
    <property type="term" value="F:NADP binding"/>
    <property type="evidence" value="ECO:0007669"/>
    <property type="project" value="InterPro"/>
</dbReference>
<comment type="catalytic activity">
    <reaction evidence="14 15">
        <text>NAD(+) + NADPH + H(+)(in) = NADH + NADP(+) + H(+)(out)</text>
        <dbReference type="Rhea" id="RHEA:47992"/>
        <dbReference type="ChEBI" id="CHEBI:15378"/>
        <dbReference type="ChEBI" id="CHEBI:57540"/>
        <dbReference type="ChEBI" id="CHEBI:57783"/>
        <dbReference type="ChEBI" id="CHEBI:57945"/>
        <dbReference type="ChEBI" id="CHEBI:58349"/>
        <dbReference type="EC" id="7.1.1.1"/>
    </reaction>
</comment>
<dbReference type="RefSeq" id="WP_086079348.1">
    <property type="nucleotide sequence ID" value="NZ_CP021111.1"/>
</dbReference>
<keyword evidence="13 15" id="KW-0472">Membrane</keyword>